<keyword evidence="1" id="KW-1133">Transmembrane helix</keyword>
<proteinExistence type="predicted"/>
<dbReference type="EMBL" id="BORS01000001">
    <property type="protein sequence ID" value="GIO40589.1"/>
    <property type="molecule type" value="Genomic_DNA"/>
</dbReference>
<feature type="transmembrane region" description="Helical" evidence="1">
    <location>
        <begin position="43"/>
        <end position="61"/>
    </location>
</feature>
<evidence type="ECO:0000256" key="1">
    <source>
        <dbReference type="SAM" id="Phobius"/>
    </source>
</evidence>
<dbReference type="RefSeq" id="WP_301624396.1">
    <property type="nucleotide sequence ID" value="NZ_BORS01000001.1"/>
</dbReference>
<keyword evidence="1" id="KW-0812">Transmembrane</keyword>
<gene>
    <name evidence="2" type="ORF">J41TS4_03470</name>
</gene>
<evidence type="ECO:0008006" key="4">
    <source>
        <dbReference type="Google" id="ProtNLM"/>
    </source>
</evidence>
<accession>A0A919XYW2</accession>
<comment type="caution">
    <text evidence="2">The sequence shown here is derived from an EMBL/GenBank/DDBJ whole genome shotgun (WGS) entry which is preliminary data.</text>
</comment>
<dbReference type="AlphaFoldDB" id="A0A919XYW2"/>
<evidence type="ECO:0000313" key="3">
    <source>
        <dbReference type="Proteomes" id="UP000678895"/>
    </source>
</evidence>
<reference evidence="2" key="1">
    <citation type="submission" date="2021-03" db="EMBL/GenBank/DDBJ databases">
        <title>Antimicrobial resistance genes in bacteria isolated from Japanese honey, and their potential for conferring macrolide and lincosamide resistance in the American foulbrood pathogen Paenibacillus larvae.</title>
        <authorList>
            <person name="Okamoto M."/>
            <person name="Kumagai M."/>
            <person name="Kanamori H."/>
            <person name="Takamatsu D."/>
        </authorList>
    </citation>
    <scope>NUCLEOTIDE SEQUENCE</scope>
    <source>
        <strain evidence="2">J41TS4</strain>
    </source>
</reference>
<dbReference type="Proteomes" id="UP000678895">
    <property type="component" value="Unassembled WGS sequence"/>
</dbReference>
<protein>
    <recommendedName>
        <fullName evidence="4">Cell division protein FtsL</fullName>
    </recommendedName>
</protein>
<keyword evidence="1" id="KW-0472">Membrane</keyword>
<sequence length="140" mass="16033">MAYTRGNLAVKERAAERSYQSPRYRETTKVVTRRTSLPVREKLLYIMTVIFCVAVMAGLLWQNANLYNIKRQLYNMNSEIQTMTLEVKELTVQKERLEESIPSEAAKLGYVKPDMNMFQIEVPATTDAGGTSEDMTTARK</sequence>
<evidence type="ECO:0000313" key="2">
    <source>
        <dbReference type="EMBL" id="GIO40589.1"/>
    </source>
</evidence>
<keyword evidence="3" id="KW-1185">Reference proteome</keyword>
<name>A0A919XYW2_9BACL</name>
<organism evidence="2 3">
    <name type="scientific">Paenibacillus apis</name>
    <dbReference type="NCBI Taxonomy" id="1792174"/>
    <lineage>
        <taxon>Bacteria</taxon>
        <taxon>Bacillati</taxon>
        <taxon>Bacillota</taxon>
        <taxon>Bacilli</taxon>
        <taxon>Bacillales</taxon>
        <taxon>Paenibacillaceae</taxon>
        <taxon>Paenibacillus</taxon>
    </lineage>
</organism>